<reference evidence="1" key="1">
    <citation type="submission" date="2022-06" db="EMBL/GenBank/DDBJ databases">
        <title>Novel species in genus nocardia.</title>
        <authorList>
            <person name="Li F."/>
        </authorList>
    </citation>
    <scope>NUCLEOTIDE SEQUENCE</scope>
    <source>
        <strain evidence="1">CDC141</strain>
    </source>
</reference>
<gene>
    <name evidence="1" type="ORF">NDR86_18305</name>
</gene>
<name>A0A9X2E7Z4_9NOCA</name>
<sequence length="409" mass="37315">MLECRLGPGAAGADAEAPGAIGCGRFASTSGLGVDTPGGAVGELGDAAGAWGGVVETPGDAVDGVGGAVGVLGGVVGAVGVLGAVDVVGAWDVVGALGAVGGLGGVVGALGVAGDAPGGVAGGLEGVVGAPTGACGGVVGVPDVVGVGACDAGRSGGDVLNGGVGAGIPLGFGVVPRSAGADGGVPMVGVLGAGAVGVGGVERFVPGVGSGEGVVGVGADGLGSGEFGGATGMFALDAGAAGDGEIGGWEVAGADWVPVGGAEPGERSGPGVRGGVLGSWSAGGVRTGADAEVGVVEVGAVPTGAEGESWCGKRFVPVSFSDRVGASVVGAWGDVDEPAGMLSWAGTGMSARVGDVGPSEPRSLSLPGAVACSGRVAEPVESACVACPGVETESVPPCRPGGVPLGSAS</sequence>
<keyword evidence="2" id="KW-1185">Reference proteome</keyword>
<accession>A0A9X2E7Z4</accession>
<evidence type="ECO:0000313" key="1">
    <source>
        <dbReference type="EMBL" id="MCM6775429.1"/>
    </source>
</evidence>
<proteinExistence type="predicted"/>
<dbReference type="Proteomes" id="UP001139157">
    <property type="component" value="Unassembled WGS sequence"/>
</dbReference>
<organism evidence="1 2">
    <name type="scientific">Nocardia pulmonis</name>
    <dbReference type="NCBI Taxonomy" id="2951408"/>
    <lineage>
        <taxon>Bacteria</taxon>
        <taxon>Bacillati</taxon>
        <taxon>Actinomycetota</taxon>
        <taxon>Actinomycetes</taxon>
        <taxon>Mycobacteriales</taxon>
        <taxon>Nocardiaceae</taxon>
        <taxon>Nocardia</taxon>
    </lineage>
</organism>
<evidence type="ECO:0000313" key="2">
    <source>
        <dbReference type="Proteomes" id="UP001139157"/>
    </source>
</evidence>
<protein>
    <submittedName>
        <fullName evidence="1">Uncharacterized protein</fullName>
    </submittedName>
</protein>
<dbReference type="AlphaFoldDB" id="A0A9X2E7Z4"/>
<dbReference type="EMBL" id="JAMRXG010000007">
    <property type="protein sequence ID" value="MCM6775429.1"/>
    <property type="molecule type" value="Genomic_DNA"/>
</dbReference>
<dbReference type="RefSeq" id="WP_251913682.1">
    <property type="nucleotide sequence ID" value="NZ_JAMRXG010000007.1"/>
</dbReference>
<comment type="caution">
    <text evidence="1">The sequence shown here is derived from an EMBL/GenBank/DDBJ whole genome shotgun (WGS) entry which is preliminary data.</text>
</comment>